<comment type="cofactor">
    <cofactor evidence="14">
        <name>[4Fe-4S] cluster</name>
        <dbReference type="ChEBI" id="CHEBI:49883"/>
    </cofactor>
    <text evidence="14">Binds 1 [4Fe-4S] cluster.</text>
</comment>
<dbReference type="InterPro" id="IPR003265">
    <property type="entry name" value="HhH-GPD_domain"/>
</dbReference>
<dbReference type="InterPro" id="IPR000445">
    <property type="entry name" value="HhH_motif"/>
</dbReference>
<evidence type="ECO:0000256" key="13">
    <source>
        <dbReference type="ARBA" id="ARBA00023295"/>
    </source>
</evidence>
<comment type="function">
    <text evidence="2">Adenine glycosylase active on G-A mispairs. MutY also corrects error-prone DNA synthesis past GO lesions which are due to the oxidatively damaged form of guanine: 7,8-dihydro-8-oxoguanine (8-oxo-dGTP).</text>
</comment>
<dbReference type="InterPro" id="IPR004035">
    <property type="entry name" value="Endouclease-III_FeS-bd_BS"/>
</dbReference>
<dbReference type="Pfam" id="PF00633">
    <property type="entry name" value="HHH"/>
    <property type="match status" value="1"/>
</dbReference>
<dbReference type="SMART" id="SM00478">
    <property type="entry name" value="ENDO3c"/>
    <property type="match status" value="1"/>
</dbReference>
<dbReference type="InterPro" id="IPR029119">
    <property type="entry name" value="MutY_C"/>
</dbReference>
<protein>
    <recommendedName>
        <fullName evidence="5 14">Adenine DNA glycosylase</fullName>
        <ecNumber evidence="4 14">3.2.2.31</ecNumber>
    </recommendedName>
</protein>
<dbReference type="InterPro" id="IPR005760">
    <property type="entry name" value="A/G_AdeGlyc_MutY"/>
</dbReference>
<name>A0ABU1K4V3_9FLAO</name>
<dbReference type="EC" id="3.2.2.31" evidence="4 14"/>
<evidence type="ECO:0000256" key="12">
    <source>
        <dbReference type="ARBA" id="ARBA00023204"/>
    </source>
</evidence>
<dbReference type="CDD" id="cd00056">
    <property type="entry name" value="ENDO3c"/>
    <property type="match status" value="1"/>
</dbReference>
<feature type="domain" description="HhH-GPD" evidence="15">
    <location>
        <begin position="35"/>
        <end position="186"/>
    </location>
</feature>
<keyword evidence="8 14" id="KW-0227">DNA damage</keyword>
<dbReference type="GO" id="GO:0016798">
    <property type="term" value="F:hydrolase activity, acting on glycosyl bonds"/>
    <property type="evidence" value="ECO:0007669"/>
    <property type="project" value="UniProtKB-KW"/>
</dbReference>
<comment type="similarity">
    <text evidence="3 14">Belongs to the Nth/MutY family.</text>
</comment>
<dbReference type="Gene3D" id="1.10.340.30">
    <property type="entry name" value="Hypothetical protein, domain 2"/>
    <property type="match status" value="1"/>
</dbReference>
<evidence type="ECO:0000256" key="2">
    <source>
        <dbReference type="ARBA" id="ARBA00002933"/>
    </source>
</evidence>
<keyword evidence="13 14" id="KW-0326">Glycosidase</keyword>
<dbReference type="PANTHER" id="PTHR42944">
    <property type="entry name" value="ADENINE DNA GLYCOSYLASE"/>
    <property type="match status" value="1"/>
</dbReference>
<dbReference type="InterPro" id="IPR044298">
    <property type="entry name" value="MIG/MutY"/>
</dbReference>
<evidence type="ECO:0000256" key="5">
    <source>
        <dbReference type="ARBA" id="ARBA00022023"/>
    </source>
</evidence>
<dbReference type="Gene3D" id="1.10.1670.10">
    <property type="entry name" value="Helix-hairpin-Helix base-excision DNA repair enzymes (C-terminal)"/>
    <property type="match status" value="1"/>
</dbReference>
<dbReference type="InterPro" id="IPR015797">
    <property type="entry name" value="NUDIX_hydrolase-like_dom_sf"/>
</dbReference>
<accession>A0ABU1K4V3</accession>
<dbReference type="PROSITE" id="PS00764">
    <property type="entry name" value="ENDONUCLEASE_III_1"/>
    <property type="match status" value="1"/>
</dbReference>
<evidence type="ECO:0000256" key="9">
    <source>
        <dbReference type="ARBA" id="ARBA00022801"/>
    </source>
</evidence>
<dbReference type="Gene3D" id="3.90.79.10">
    <property type="entry name" value="Nucleoside Triphosphate Pyrophosphohydrolase"/>
    <property type="match status" value="1"/>
</dbReference>
<evidence type="ECO:0000256" key="1">
    <source>
        <dbReference type="ARBA" id="ARBA00000843"/>
    </source>
</evidence>
<keyword evidence="10 14" id="KW-0408">Iron</keyword>
<comment type="caution">
    <text evidence="16">The sequence shown here is derived from an EMBL/GenBank/DDBJ whole genome shotgun (WGS) entry which is preliminary data.</text>
</comment>
<evidence type="ECO:0000256" key="14">
    <source>
        <dbReference type="RuleBase" id="RU365096"/>
    </source>
</evidence>
<keyword evidence="6" id="KW-0004">4Fe-4S</keyword>
<dbReference type="EMBL" id="JAVDQA010000001">
    <property type="protein sequence ID" value="MDR6299552.1"/>
    <property type="molecule type" value="Genomic_DNA"/>
</dbReference>
<proteinExistence type="inferred from homology"/>
<dbReference type="SUPFAM" id="SSF55811">
    <property type="entry name" value="Nudix"/>
    <property type="match status" value="1"/>
</dbReference>
<evidence type="ECO:0000256" key="11">
    <source>
        <dbReference type="ARBA" id="ARBA00023014"/>
    </source>
</evidence>
<keyword evidence="12" id="KW-0234">DNA repair</keyword>
<dbReference type="CDD" id="cd03431">
    <property type="entry name" value="NUDIX_DNA_Glycosylase_C-MutY"/>
    <property type="match status" value="1"/>
</dbReference>
<keyword evidence="17" id="KW-1185">Reference proteome</keyword>
<evidence type="ECO:0000256" key="7">
    <source>
        <dbReference type="ARBA" id="ARBA00022723"/>
    </source>
</evidence>
<keyword evidence="7" id="KW-0479">Metal-binding</keyword>
<dbReference type="Pfam" id="PF14815">
    <property type="entry name" value="NUDIX_4"/>
    <property type="match status" value="1"/>
</dbReference>
<dbReference type="PANTHER" id="PTHR42944:SF1">
    <property type="entry name" value="ADENINE DNA GLYCOSYLASE"/>
    <property type="match status" value="1"/>
</dbReference>
<evidence type="ECO:0000259" key="15">
    <source>
        <dbReference type="SMART" id="SM00478"/>
    </source>
</evidence>
<keyword evidence="9 16" id="KW-0378">Hydrolase</keyword>
<evidence type="ECO:0000256" key="10">
    <source>
        <dbReference type="ARBA" id="ARBA00023004"/>
    </source>
</evidence>
<dbReference type="InterPro" id="IPR011257">
    <property type="entry name" value="DNA_glycosylase"/>
</dbReference>
<keyword evidence="11" id="KW-0411">Iron-sulfur</keyword>
<dbReference type="Pfam" id="PF00730">
    <property type="entry name" value="HhH-GPD"/>
    <property type="match status" value="1"/>
</dbReference>
<organism evidence="16 17">
    <name type="scientific">Mesonia maritima</name>
    <dbReference type="NCBI Taxonomy" id="1793873"/>
    <lineage>
        <taxon>Bacteria</taxon>
        <taxon>Pseudomonadati</taxon>
        <taxon>Bacteroidota</taxon>
        <taxon>Flavobacteriia</taxon>
        <taxon>Flavobacteriales</taxon>
        <taxon>Flavobacteriaceae</taxon>
        <taxon>Mesonia</taxon>
    </lineage>
</organism>
<reference evidence="16 17" key="1">
    <citation type="submission" date="2023-07" db="EMBL/GenBank/DDBJ databases">
        <title>Genomic Encyclopedia of Type Strains, Phase IV (KMG-IV): sequencing the most valuable type-strain genomes for metagenomic binning, comparative biology and taxonomic classification.</title>
        <authorList>
            <person name="Goeker M."/>
        </authorList>
    </citation>
    <scope>NUCLEOTIDE SEQUENCE [LARGE SCALE GENOMIC DNA]</scope>
    <source>
        <strain evidence="16 17">DSM 102814</strain>
    </source>
</reference>
<evidence type="ECO:0000313" key="16">
    <source>
        <dbReference type="EMBL" id="MDR6299552.1"/>
    </source>
</evidence>
<dbReference type="SUPFAM" id="SSF48150">
    <property type="entry name" value="DNA-glycosylase"/>
    <property type="match status" value="1"/>
</dbReference>
<dbReference type="Proteomes" id="UP001257659">
    <property type="component" value="Unassembled WGS sequence"/>
</dbReference>
<evidence type="ECO:0000256" key="6">
    <source>
        <dbReference type="ARBA" id="ARBA00022485"/>
    </source>
</evidence>
<dbReference type="RefSeq" id="WP_309726342.1">
    <property type="nucleotide sequence ID" value="NZ_JAVDQA010000001.1"/>
</dbReference>
<evidence type="ECO:0000256" key="4">
    <source>
        <dbReference type="ARBA" id="ARBA00012045"/>
    </source>
</evidence>
<evidence type="ECO:0000313" key="17">
    <source>
        <dbReference type="Proteomes" id="UP001257659"/>
    </source>
</evidence>
<comment type="catalytic activity">
    <reaction evidence="1 14">
        <text>Hydrolyzes free adenine bases from 7,8-dihydro-8-oxoguanine:adenine mismatched double-stranded DNA, leaving an apurinic site.</text>
        <dbReference type="EC" id="3.2.2.31"/>
    </reaction>
</comment>
<dbReference type="NCBIfam" id="TIGR01084">
    <property type="entry name" value="mutY"/>
    <property type="match status" value="1"/>
</dbReference>
<sequence length="353" mass="41024">MDFHKTLLNWYLLNSRSLPWRETSNPYNIWLSEIMLQQTRIAQGLPYYEKFIAHFPTVFDLANAKEEHVLKLWQGLGYYSRARNLHFTAKYVAEELNGIFPDNYKDLKKLKGVGDYTAAAIASICYDEPVAVVDGNVYRVLARYFGVETPINSTEGVKQFKALAQEMLYKKDPKHYNQALMEFGALHCKPKNPLCESCPFQKNCVAFQQGKTASLPVKLKKTKVTTRHFNYLVFKKNDETLLQKRTGKGIWKNLYEFPLLETSEEIQKEAFTNHPEVEKLVGKNFKNIRLYNNKPIKHVLSHQKLFAKFWIISVEDFPVAFEKPIIATQFSTIETFAVPVLLEKFIEAFHFSK</sequence>
<evidence type="ECO:0000256" key="8">
    <source>
        <dbReference type="ARBA" id="ARBA00022763"/>
    </source>
</evidence>
<dbReference type="InterPro" id="IPR023170">
    <property type="entry name" value="HhH_base_excis_C"/>
</dbReference>
<gene>
    <name evidence="16" type="ORF">GGR31_000168</name>
</gene>
<evidence type="ECO:0000256" key="3">
    <source>
        <dbReference type="ARBA" id="ARBA00008343"/>
    </source>
</evidence>